<proteinExistence type="inferred from homology"/>
<dbReference type="InterPro" id="IPR013762">
    <property type="entry name" value="Integrase-like_cat_sf"/>
</dbReference>
<name>A0A261FR36_9BIFI</name>
<dbReference type="InterPro" id="IPR004107">
    <property type="entry name" value="Integrase_SAM-like_N"/>
</dbReference>
<dbReference type="RefSeq" id="WP_094666707.1">
    <property type="nucleotide sequence ID" value="NZ_MWWW01000002.1"/>
</dbReference>
<dbReference type="PANTHER" id="PTHR30349">
    <property type="entry name" value="PHAGE INTEGRASE-RELATED"/>
    <property type="match status" value="1"/>
</dbReference>
<feature type="domain" description="Tyr recombinase" evidence="6">
    <location>
        <begin position="213"/>
        <end position="406"/>
    </location>
</feature>
<dbReference type="InterPro" id="IPR002104">
    <property type="entry name" value="Integrase_catalytic"/>
</dbReference>
<dbReference type="GO" id="GO:0006310">
    <property type="term" value="P:DNA recombination"/>
    <property type="evidence" value="ECO:0007669"/>
    <property type="project" value="UniProtKB-KW"/>
</dbReference>
<protein>
    <submittedName>
        <fullName evidence="7">Integrase</fullName>
    </submittedName>
</protein>
<dbReference type="InterPro" id="IPR011010">
    <property type="entry name" value="DNA_brk_join_enz"/>
</dbReference>
<dbReference type="PANTHER" id="PTHR30349:SF64">
    <property type="entry name" value="PROPHAGE INTEGRASE INTD-RELATED"/>
    <property type="match status" value="1"/>
</dbReference>
<dbReference type="InterPro" id="IPR050090">
    <property type="entry name" value="Tyrosine_recombinase_XerCD"/>
</dbReference>
<evidence type="ECO:0000256" key="1">
    <source>
        <dbReference type="ARBA" id="ARBA00008857"/>
    </source>
</evidence>
<dbReference type="Proteomes" id="UP000216871">
    <property type="component" value="Unassembled WGS sequence"/>
</dbReference>
<dbReference type="GO" id="GO:0015074">
    <property type="term" value="P:DNA integration"/>
    <property type="evidence" value="ECO:0007669"/>
    <property type="project" value="UniProtKB-KW"/>
</dbReference>
<evidence type="ECO:0000259" key="6">
    <source>
        <dbReference type="PROSITE" id="PS51898"/>
    </source>
</evidence>
<dbReference type="PROSITE" id="PS51898">
    <property type="entry name" value="TYR_RECOMBINASE"/>
    <property type="match status" value="1"/>
</dbReference>
<dbReference type="AlphaFoldDB" id="A0A261FR36"/>
<keyword evidence="3" id="KW-0238">DNA-binding</keyword>
<gene>
    <name evidence="7" type="ORF">BMYO_0165</name>
</gene>
<dbReference type="Gene3D" id="1.10.443.10">
    <property type="entry name" value="Intergrase catalytic core"/>
    <property type="match status" value="1"/>
</dbReference>
<keyword evidence="4" id="KW-0233">DNA recombination</keyword>
<comment type="similarity">
    <text evidence="1">Belongs to the 'phage' integrase family.</text>
</comment>
<comment type="caution">
    <text evidence="7">The sequence shown here is derived from an EMBL/GenBank/DDBJ whole genome shotgun (WGS) entry which is preliminary data.</text>
</comment>
<dbReference type="Pfam" id="PF14659">
    <property type="entry name" value="Phage_int_SAM_3"/>
    <property type="match status" value="1"/>
</dbReference>
<keyword evidence="8" id="KW-1185">Reference proteome</keyword>
<evidence type="ECO:0000313" key="7">
    <source>
        <dbReference type="EMBL" id="OZG61651.1"/>
    </source>
</evidence>
<dbReference type="CDD" id="cd01189">
    <property type="entry name" value="INT_ICEBs1_C_like"/>
    <property type="match status" value="1"/>
</dbReference>
<dbReference type="SUPFAM" id="SSF56349">
    <property type="entry name" value="DNA breaking-rejoining enzymes"/>
    <property type="match status" value="1"/>
</dbReference>
<accession>A0A261FR36</accession>
<organism evidence="7 8">
    <name type="scientific">Bifidobacterium myosotis</name>
    <dbReference type="NCBI Taxonomy" id="1630166"/>
    <lineage>
        <taxon>Bacteria</taxon>
        <taxon>Bacillati</taxon>
        <taxon>Actinomycetota</taxon>
        <taxon>Actinomycetes</taxon>
        <taxon>Bifidobacteriales</taxon>
        <taxon>Bifidobacteriaceae</taxon>
        <taxon>Bifidobacterium</taxon>
    </lineage>
</organism>
<dbReference type="OrthoDB" id="1822491at2"/>
<sequence length="492" mass="55942">MGRPPKRQRASEGKRTLKHVKRNGKIYDYIEYSFVTPPEAFSKWPELRLPERTRKTFTESRKLDGEAWLNENLRAIHAGVWVPEKLRKAERRRELITFRQYAVPWVESRKKADGSDLKQTAKQKYRESLNLYLLDFFGDMPMSEITPKDVQRWWDTFKTVRLDANLEDRRYHVYKHLKTIMNSAASEPVDDTGKTLIPSNPCQIKAVRPLIKHEPVRPTDDQWSALMDVLPDWARMVAAICDKAALREGEALGLCRRHIDLDNLVIHVEQQSQRTPNGKGKYSTEITTPKTRSSIRDVHIPRTLADMLSEWMTTHEITQSDMLLFTSSRTGRQLAPQNYRNAFARACKKIPGLETMRPHDLRKDALSRMVEHGATVSEVMRQGGHTSMSVASVYQTIGDHLTEVMNEVDKAEQSVSAAGEEESRTMAREIKSDDAQSIIGVLAGMPLDQRISVLHSLSPARRASVIELLPDAVKIETLSAILGGAEGDTPKV</sequence>
<feature type="region of interest" description="Disordered" evidence="5">
    <location>
        <begin position="270"/>
        <end position="292"/>
    </location>
</feature>
<dbReference type="Pfam" id="PF00589">
    <property type="entry name" value="Phage_integrase"/>
    <property type="match status" value="1"/>
</dbReference>
<dbReference type="InterPro" id="IPR010998">
    <property type="entry name" value="Integrase_recombinase_N"/>
</dbReference>
<dbReference type="GO" id="GO:0003677">
    <property type="term" value="F:DNA binding"/>
    <property type="evidence" value="ECO:0007669"/>
    <property type="project" value="UniProtKB-KW"/>
</dbReference>
<evidence type="ECO:0000256" key="3">
    <source>
        <dbReference type="ARBA" id="ARBA00023125"/>
    </source>
</evidence>
<keyword evidence="2" id="KW-0229">DNA integration</keyword>
<evidence type="ECO:0000256" key="5">
    <source>
        <dbReference type="SAM" id="MobiDB-lite"/>
    </source>
</evidence>
<evidence type="ECO:0000313" key="8">
    <source>
        <dbReference type="Proteomes" id="UP000216871"/>
    </source>
</evidence>
<evidence type="ECO:0000256" key="2">
    <source>
        <dbReference type="ARBA" id="ARBA00022908"/>
    </source>
</evidence>
<dbReference type="EMBL" id="MWWW01000002">
    <property type="protein sequence ID" value="OZG61651.1"/>
    <property type="molecule type" value="Genomic_DNA"/>
</dbReference>
<dbReference type="Gene3D" id="1.10.150.130">
    <property type="match status" value="1"/>
</dbReference>
<evidence type="ECO:0000256" key="4">
    <source>
        <dbReference type="ARBA" id="ARBA00023172"/>
    </source>
</evidence>
<reference evidence="7 8" key="1">
    <citation type="journal article" date="2017" name="BMC Genomics">
        <title>Comparative genomic and phylogenomic analyses of the Bifidobacteriaceae family.</title>
        <authorList>
            <person name="Lugli G.A."/>
            <person name="Milani C."/>
            <person name="Turroni F."/>
            <person name="Duranti S."/>
            <person name="Mancabelli L."/>
            <person name="Mangifesta M."/>
            <person name="Ferrario C."/>
            <person name="Modesto M."/>
            <person name="Mattarelli P."/>
            <person name="Jiri K."/>
            <person name="van Sinderen D."/>
            <person name="Ventura M."/>
        </authorList>
    </citation>
    <scope>NUCLEOTIDE SEQUENCE [LARGE SCALE GENOMIC DNA]</scope>
    <source>
        <strain evidence="7 8">DSM 100196</strain>
    </source>
</reference>